<reference evidence="1" key="1">
    <citation type="submission" date="2023-11" db="EMBL/GenBank/DDBJ databases">
        <authorList>
            <person name="Poullet M."/>
        </authorList>
    </citation>
    <scope>NUCLEOTIDE SEQUENCE</scope>
    <source>
        <strain evidence="1">E1834</strain>
    </source>
</reference>
<sequence length="193" mass="22293">MDRPFIRLAPIKVEIIHFEPLVVIFRNVMSDEEIKTLINISLPSLHRSVIGNYGIAGQYEPHYDFSRNNESSKNHSMGIGNRIATVLFYLTTPEKGGYTIFNKINTIAKPSKRDALFWYNLLRNGDGDLRTMHAACPVLIGDKWVVNSWIRERGQENFRPCSLKSPTMERYVGDLGGYYENIMKKYHHNLKND</sequence>
<accession>A0ACB1B4X4</accession>
<organism evidence="1 2">
    <name type="scientific">Meloidogyne enterolobii</name>
    <name type="common">Root-knot nematode worm</name>
    <name type="synonym">Meloidogyne mayaguensis</name>
    <dbReference type="NCBI Taxonomy" id="390850"/>
    <lineage>
        <taxon>Eukaryota</taxon>
        <taxon>Metazoa</taxon>
        <taxon>Ecdysozoa</taxon>
        <taxon>Nematoda</taxon>
        <taxon>Chromadorea</taxon>
        <taxon>Rhabditida</taxon>
        <taxon>Tylenchina</taxon>
        <taxon>Tylenchomorpha</taxon>
        <taxon>Tylenchoidea</taxon>
        <taxon>Meloidogynidae</taxon>
        <taxon>Meloidogyninae</taxon>
        <taxon>Meloidogyne</taxon>
    </lineage>
</organism>
<name>A0ACB1B4X4_MELEN</name>
<comment type="caution">
    <text evidence="1">The sequence shown here is derived from an EMBL/GenBank/DDBJ whole genome shotgun (WGS) entry which is preliminary data.</text>
</comment>
<protein>
    <submittedName>
        <fullName evidence="1">Uncharacterized protein</fullName>
    </submittedName>
</protein>
<keyword evidence="2" id="KW-1185">Reference proteome</keyword>
<evidence type="ECO:0000313" key="2">
    <source>
        <dbReference type="Proteomes" id="UP001497535"/>
    </source>
</evidence>
<dbReference type="Proteomes" id="UP001497535">
    <property type="component" value="Unassembled WGS sequence"/>
</dbReference>
<proteinExistence type="predicted"/>
<dbReference type="EMBL" id="CAVMJV010000165">
    <property type="protein sequence ID" value="CAK5118716.1"/>
    <property type="molecule type" value="Genomic_DNA"/>
</dbReference>
<evidence type="ECO:0000313" key="1">
    <source>
        <dbReference type="EMBL" id="CAK5118716.1"/>
    </source>
</evidence>
<gene>
    <name evidence="1" type="ORF">MENTE1834_LOCUS46336</name>
</gene>